<dbReference type="AlphaFoldDB" id="A0A174I8W4"/>
<dbReference type="SUPFAM" id="SSF48208">
    <property type="entry name" value="Six-hairpin glycosidases"/>
    <property type="match status" value="1"/>
</dbReference>
<accession>A0A174I8W4</accession>
<dbReference type="InterPro" id="IPR033433">
    <property type="entry name" value="GtaA_N"/>
</dbReference>
<reference evidence="5 6" key="1">
    <citation type="submission" date="2015-09" db="EMBL/GenBank/DDBJ databases">
        <authorList>
            <consortium name="Pathogen Informatics"/>
        </authorList>
    </citation>
    <scope>NUCLEOTIDE SEQUENCE [LARGE SCALE GENOMIC DNA]</scope>
    <source>
        <strain evidence="5 6">2789STDY5608840</strain>
    </source>
</reference>
<dbReference type="Pfam" id="PF16335">
    <property type="entry name" value="GtaA_6_Hairpin"/>
    <property type="match status" value="1"/>
</dbReference>
<feature type="signal peptide" evidence="1">
    <location>
        <begin position="1"/>
        <end position="22"/>
    </location>
</feature>
<organism evidence="5 6">
    <name type="scientific">Bacteroides finegoldii</name>
    <dbReference type="NCBI Taxonomy" id="338188"/>
    <lineage>
        <taxon>Bacteria</taxon>
        <taxon>Pseudomonadati</taxon>
        <taxon>Bacteroidota</taxon>
        <taxon>Bacteroidia</taxon>
        <taxon>Bacteroidales</taxon>
        <taxon>Bacteroidaceae</taxon>
        <taxon>Bacteroides</taxon>
    </lineage>
</organism>
<evidence type="ECO:0000259" key="2">
    <source>
        <dbReference type="Pfam" id="PF16334"/>
    </source>
</evidence>
<dbReference type="Gene3D" id="2.60.120.260">
    <property type="entry name" value="Galactose-binding domain-like"/>
    <property type="match status" value="1"/>
</dbReference>
<feature type="chain" id="PRO_5008024055" evidence="1">
    <location>
        <begin position="23"/>
        <end position="978"/>
    </location>
</feature>
<keyword evidence="1" id="KW-0732">Signal</keyword>
<dbReference type="InterPro" id="IPR008928">
    <property type="entry name" value="6-hairpin_glycosidase_sf"/>
</dbReference>
<dbReference type="PROSITE" id="PS51257">
    <property type="entry name" value="PROKAR_LIPOPROTEIN"/>
    <property type="match status" value="1"/>
</dbReference>
<evidence type="ECO:0000259" key="4">
    <source>
        <dbReference type="Pfam" id="PF17168"/>
    </source>
</evidence>
<evidence type="ECO:0000313" key="5">
    <source>
        <dbReference type="EMBL" id="CUO81455.1"/>
    </source>
</evidence>
<dbReference type="PANTHER" id="PTHR31987">
    <property type="entry name" value="GLUTAMINASE A-RELATED"/>
    <property type="match status" value="1"/>
</dbReference>
<name>A0A174I8W4_9BACE</name>
<dbReference type="STRING" id="338188.ERS852397_02858"/>
<dbReference type="InterPro" id="IPR012341">
    <property type="entry name" value="6hp_glycosidase-like_sf"/>
</dbReference>
<gene>
    <name evidence="5" type="ORF">ERS852397_02858</name>
</gene>
<proteinExistence type="predicted"/>
<protein>
    <submittedName>
        <fullName evidence="5">Glutaminase</fullName>
    </submittedName>
</protein>
<dbReference type="Pfam" id="PF17168">
    <property type="entry name" value="DUF5127"/>
    <property type="match status" value="1"/>
</dbReference>
<evidence type="ECO:0000259" key="3">
    <source>
        <dbReference type="Pfam" id="PF16335"/>
    </source>
</evidence>
<dbReference type="GO" id="GO:0005975">
    <property type="term" value="P:carbohydrate metabolic process"/>
    <property type="evidence" value="ECO:0007669"/>
    <property type="project" value="InterPro"/>
</dbReference>
<evidence type="ECO:0000313" key="6">
    <source>
        <dbReference type="Proteomes" id="UP000095517"/>
    </source>
</evidence>
<dbReference type="Gene3D" id="1.50.10.10">
    <property type="match status" value="1"/>
</dbReference>
<dbReference type="RefSeq" id="WP_055279423.1">
    <property type="nucleotide sequence ID" value="NZ_CABIXA010000017.1"/>
</dbReference>
<feature type="domain" description="DUF4964" evidence="2">
    <location>
        <begin position="13"/>
        <end position="94"/>
    </location>
</feature>
<dbReference type="EMBL" id="CYZH01000017">
    <property type="protein sequence ID" value="CUO81455.1"/>
    <property type="molecule type" value="Genomic_DNA"/>
</dbReference>
<dbReference type="PANTHER" id="PTHR31987:SF1">
    <property type="entry name" value="GLUTAMINASE A"/>
    <property type="match status" value="1"/>
</dbReference>
<feature type="domain" description="Glutaminase A N-terminal" evidence="4">
    <location>
        <begin position="403"/>
        <end position="617"/>
    </location>
</feature>
<dbReference type="InterPro" id="IPR032514">
    <property type="entry name" value="GtaA_central"/>
</dbReference>
<sequence>MRKYILYLLAILLAACSKSVPYSDETIKNDLRVPAYPLLMLHPHLRLWSTADQLTEKNMTFTNGKNLPFVGFLRVDGTMYRFMGRRELPMQAIATMAYDYESWEGKYTSLRPDEGWEQPDFNDQYWQVNEGAFGTRDRRETRTQWLSTDIWVRREIVDIDPYLLENKKIYLRYSYDDIVQLYINGKLVVSADRAAANLKVELPDSILNTMKEGKALIAAHCENKKGSALIDFGLFAEEPGILVEGIAPVSNEKEWIGKYTTEQPEEGWEMAAFNDSTWAQGNAAFGTEGGPSVGTPWNTNRLWIRREVSFDPSLVKNRQLFVRYSYNDGMQLLINGKELVRTGTKARNDVKVQIPDSILETMEGGKALFAARCVNWGGTSFADFGLYSELKEAWQKSVDVQATQTHYTFDCGDVELKLTFTAPYLLDDLELLSRPVNYISYQAKALDGKEHDVAIYFEMDPHKAFRAGQSTEMYEKDGWVMMKTGRENQKLWVDKLKDAPAWGYFYLGAKENVTCAQGDAAEMRAHFMKEGDLKGMRRSNEKRYAAIAQKLEMNSEFPQHLIAAFDGLYTMAYFGEDLRPYWNKDGDKTIEGLYEDAEKVYKETMARCYAFDRQLMENACRVGGKEYAELCASAYRQAVSSFQMSKNSSDELLYFTTLVGSLDIYYAVSPLFLCYNPDLLKAMLNPFFYYSESGKWNKPFPAHDLGGYPFVNGQAKGGDLPVEHAGNMLIMVAAMAKAEKDASYAKVHWETLSKWAGYLMENGVDTGKQVDTDSFAGRYSHNANLSAKGILGIASYALLAKMLGRQEDAEKYLAAAKRMAEEWEKQASDGDHYRLAFDQTDSWGQKYNLIWDKLLDLHVFPDRVVELETAFYRTKLNTYGCPLHSKTDYAKADWTVWTAALQNDRLMFREFILPLYNYMNENKWRVPMADTYNVVNQKTRVTSWGRPVTGAYFIKLLEAVLDEKGNNIVSKDEMNCSK</sequence>
<feature type="domain" description="Glutaminase A central" evidence="3">
    <location>
        <begin position="624"/>
        <end position="956"/>
    </location>
</feature>
<dbReference type="Pfam" id="PF16334">
    <property type="entry name" value="DUF4964"/>
    <property type="match status" value="1"/>
</dbReference>
<evidence type="ECO:0000256" key="1">
    <source>
        <dbReference type="SAM" id="SignalP"/>
    </source>
</evidence>
<dbReference type="InterPro" id="IPR052743">
    <property type="entry name" value="Glutaminase_GtaA"/>
</dbReference>
<dbReference type="Proteomes" id="UP000095517">
    <property type="component" value="Unassembled WGS sequence"/>
</dbReference>
<dbReference type="InterPro" id="IPR032515">
    <property type="entry name" value="DUF4964"/>
</dbReference>